<organism evidence="2 3">
    <name type="scientific">Stichopus japonicus</name>
    <name type="common">Sea cucumber</name>
    <dbReference type="NCBI Taxonomy" id="307972"/>
    <lineage>
        <taxon>Eukaryota</taxon>
        <taxon>Metazoa</taxon>
        <taxon>Echinodermata</taxon>
        <taxon>Eleutherozoa</taxon>
        <taxon>Echinozoa</taxon>
        <taxon>Holothuroidea</taxon>
        <taxon>Aspidochirotacea</taxon>
        <taxon>Aspidochirotida</taxon>
        <taxon>Stichopodidae</taxon>
        <taxon>Apostichopus</taxon>
    </lineage>
</organism>
<accession>A0A2G8KKQ9</accession>
<proteinExistence type="predicted"/>
<keyword evidence="3" id="KW-1185">Reference proteome</keyword>
<dbReference type="PANTHER" id="PTHR19446">
    <property type="entry name" value="REVERSE TRANSCRIPTASES"/>
    <property type="match status" value="1"/>
</dbReference>
<evidence type="ECO:0000313" key="3">
    <source>
        <dbReference type="Proteomes" id="UP000230750"/>
    </source>
</evidence>
<protein>
    <recommendedName>
        <fullName evidence="1">Reverse transcriptase domain-containing protein</fullName>
    </recommendedName>
</protein>
<dbReference type="OrthoDB" id="416454at2759"/>
<sequence length="296" mass="35311">MIYTASFKIGHIPQIWKSATTIVIPKPGKDHKYPGSYRPISLLPVLGKYLEKIIARRLYKFIEDHNIIPDSQAGFRRNRSTSDQLFHFLQHTSTHRTKGHHTVAAFFDAEKAFDRMWQRALTETRVIQLTDQTHKMDRQFPVTPNYQLQNRIIVLFTTTQHRRNPSRQHNQPVLYIMYVGDIPQRENRFTQISQYADDIAIWTSRINPFRTEEYLQQYINSINQWCHDWRLELNPKKSQILYIAKQNRLRRQPYHTLSNAIIPVTNQVRFLGIHIDRGLTLGYQHRFTHRKVKQRV</sequence>
<gene>
    <name evidence="2" type="ORF">BSL78_14546</name>
</gene>
<dbReference type="Proteomes" id="UP000230750">
    <property type="component" value="Unassembled WGS sequence"/>
</dbReference>
<dbReference type="EMBL" id="MRZV01000514">
    <property type="protein sequence ID" value="PIK48589.1"/>
    <property type="molecule type" value="Genomic_DNA"/>
</dbReference>
<dbReference type="CDD" id="cd01650">
    <property type="entry name" value="RT_nLTR_like"/>
    <property type="match status" value="1"/>
</dbReference>
<dbReference type="Pfam" id="PF00078">
    <property type="entry name" value="RVT_1"/>
    <property type="match status" value="1"/>
</dbReference>
<dbReference type="InterPro" id="IPR000477">
    <property type="entry name" value="RT_dom"/>
</dbReference>
<comment type="caution">
    <text evidence="2">The sequence shown here is derived from an EMBL/GenBank/DDBJ whole genome shotgun (WGS) entry which is preliminary data.</text>
</comment>
<dbReference type="AlphaFoldDB" id="A0A2G8KKQ9"/>
<feature type="domain" description="Reverse transcriptase" evidence="1">
    <location>
        <begin position="5"/>
        <end position="275"/>
    </location>
</feature>
<dbReference type="PROSITE" id="PS50878">
    <property type="entry name" value="RT_POL"/>
    <property type="match status" value="1"/>
</dbReference>
<name>A0A2G8KKQ9_STIJA</name>
<evidence type="ECO:0000313" key="2">
    <source>
        <dbReference type="EMBL" id="PIK48589.1"/>
    </source>
</evidence>
<reference evidence="2 3" key="1">
    <citation type="journal article" date="2017" name="PLoS Biol.">
        <title>The sea cucumber genome provides insights into morphological evolution and visceral regeneration.</title>
        <authorList>
            <person name="Zhang X."/>
            <person name="Sun L."/>
            <person name="Yuan J."/>
            <person name="Sun Y."/>
            <person name="Gao Y."/>
            <person name="Zhang L."/>
            <person name="Li S."/>
            <person name="Dai H."/>
            <person name="Hamel J.F."/>
            <person name="Liu C."/>
            <person name="Yu Y."/>
            <person name="Liu S."/>
            <person name="Lin W."/>
            <person name="Guo K."/>
            <person name="Jin S."/>
            <person name="Xu P."/>
            <person name="Storey K.B."/>
            <person name="Huan P."/>
            <person name="Zhang T."/>
            <person name="Zhou Y."/>
            <person name="Zhang J."/>
            <person name="Lin C."/>
            <person name="Li X."/>
            <person name="Xing L."/>
            <person name="Huo D."/>
            <person name="Sun M."/>
            <person name="Wang L."/>
            <person name="Mercier A."/>
            <person name="Li F."/>
            <person name="Yang H."/>
            <person name="Xiang J."/>
        </authorList>
    </citation>
    <scope>NUCLEOTIDE SEQUENCE [LARGE SCALE GENOMIC DNA]</scope>
    <source>
        <strain evidence="2">Shaxun</strain>
        <tissue evidence="2">Muscle</tissue>
    </source>
</reference>
<dbReference type="InterPro" id="IPR043502">
    <property type="entry name" value="DNA/RNA_pol_sf"/>
</dbReference>
<evidence type="ECO:0000259" key="1">
    <source>
        <dbReference type="PROSITE" id="PS50878"/>
    </source>
</evidence>
<dbReference type="SUPFAM" id="SSF56672">
    <property type="entry name" value="DNA/RNA polymerases"/>
    <property type="match status" value="1"/>
</dbReference>
<dbReference type="STRING" id="307972.A0A2G8KKQ9"/>